<protein>
    <submittedName>
        <fullName evidence="6">CAMK family protein kinase</fullName>
    </submittedName>
</protein>
<dbReference type="InterPro" id="IPR000719">
    <property type="entry name" value="Prot_kinase_dom"/>
</dbReference>
<dbReference type="SUPFAM" id="SSF56112">
    <property type="entry name" value="Protein kinase-like (PK-like)"/>
    <property type="match status" value="1"/>
</dbReference>
<comment type="caution">
    <text evidence="6">The sequence shown here is derived from an EMBL/GenBank/DDBJ whole genome shotgun (WGS) entry which is preliminary data.</text>
</comment>
<dbReference type="GO" id="GO:0005524">
    <property type="term" value="F:ATP binding"/>
    <property type="evidence" value="ECO:0007669"/>
    <property type="project" value="UniProtKB-UniRule"/>
</dbReference>
<evidence type="ECO:0000256" key="3">
    <source>
        <dbReference type="PROSITE-ProRule" id="PRU10141"/>
    </source>
</evidence>
<keyword evidence="4" id="KW-0723">Serine/threonine-protein kinase</keyword>
<gene>
    <name evidence="6" type="ORF">TRFO_37317</name>
</gene>
<dbReference type="Pfam" id="PF00069">
    <property type="entry name" value="Pkinase"/>
    <property type="match status" value="1"/>
</dbReference>
<dbReference type="PROSITE" id="PS00108">
    <property type="entry name" value="PROTEIN_KINASE_ST"/>
    <property type="match status" value="1"/>
</dbReference>
<name>A0A1J4JGB3_9EUKA</name>
<evidence type="ECO:0000256" key="2">
    <source>
        <dbReference type="ARBA" id="ARBA00022840"/>
    </source>
</evidence>
<feature type="binding site" evidence="3">
    <location>
        <position position="47"/>
    </location>
    <ligand>
        <name>ATP</name>
        <dbReference type="ChEBI" id="CHEBI:30616"/>
    </ligand>
</feature>
<dbReference type="EMBL" id="MLAK01001172">
    <property type="protein sequence ID" value="OHS96493.1"/>
    <property type="molecule type" value="Genomic_DNA"/>
</dbReference>
<dbReference type="Proteomes" id="UP000179807">
    <property type="component" value="Unassembled WGS sequence"/>
</dbReference>
<evidence type="ECO:0000313" key="7">
    <source>
        <dbReference type="Proteomes" id="UP000179807"/>
    </source>
</evidence>
<feature type="domain" description="Protein kinase" evidence="5">
    <location>
        <begin position="18"/>
        <end position="269"/>
    </location>
</feature>
<dbReference type="InterPro" id="IPR008271">
    <property type="entry name" value="Ser/Thr_kinase_AS"/>
</dbReference>
<dbReference type="SMART" id="SM00220">
    <property type="entry name" value="S_TKc"/>
    <property type="match status" value="1"/>
</dbReference>
<dbReference type="GeneID" id="94846054"/>
<keyword evidence="7" id="KW-1185">Reference proteome</keyword>
<keyword evidence="6" id="KW-0808">Transferase</keyword>
<sequence length="356" mass="39928">MEKDNTIHIKQGTTIRDYVFHQCIGSGGFASVYIVTSVRFGTKFVAKVILPKAADVLSAWDSFDSEVNSLVKLDHHHIIRLYDHFSESGYFFLILEFCSHGSLFEEVRDCGALKGLRLLNVTKQLISAVFQAHINKIAHRDIKPQNILFDDFGRVKLADFGISICSDINDVVQNFKCSPAFAPPEVLKREPHDMFKADVWSLGVTLYFAATGKLPFKFRTVPQALLEMRNIGLAITQNLVPPIIFELIKKMVVYDPNNRITIEEAHDMIMTDFQDKINKANSAVSKFPLLKLGPASPGPEDVIHFNSGVKNPNSFESAAIIKPNVIALKPLTFGIRVRTRQSCDLRKSTVSFPVFT</sequence>
<dbReference type="RefSeq" id="XP_068349630.1">
    <property type="nucleotide sequence ID" value="XM_068511350.1"/>
</dbReference>
<dbReference type="Gene3D" id="1.10.510.10">
    <property type="entry name" value="Transferase(Phosphotransferase) domain 1"/>
    <property type="match status" value="1"/>
</dbReference>
<dbReference type="PROSITE" id="PS00107">
    <property type="entry name" value="PROTEIN_KINASE_ATP"/>
    <property type="match status" value="1"/>
</dbReference>
<accession>A0A1J4JGB3</accession>
<keyword evidence="2 3" id="KW-0067">ATP-binding</keyword>
<evidence type="ECO:0000256" key="4">
    <source>
        <dbReference type="RuleBase" id="RU000304"/>
    </source>
</evidence>
<dbReference type="PANTHER" id="PTHR24362">
    <property type="entry name" value="SERINE/THREONINE-PROTEIN KINASE NEK"/>
    <property type="match status" value="1"/>
</dbReference>
<keyword evidence="6" id="KW-0418">Kinase</keyword>
<dbReference type="OrthoDB" id="341578at2759"/>
<comment type="similarity">
    <text evidence="4">Belongs to the protein kinase superfamily.</text>
</comment>
<evidence type="ECO:0000259" key="5">
    <source>
        <dbReference type="PROSITE" id="PS50011"/>
    </source>
</evidence>
<dbReference type="InterPro" id="IPR017441">
    <property type="entry name" value="Protein_kinase_ATP_BS"/>
</dbReference>
<dbReference type="FunFam" id="1.10.510.10:FF:000571">
    <property type="entry name" value="Maternal embryonic leucine zipper kinase"/>
    <property type="match status" value="1"/>
</dbReference>
<dbReference type="AlphaFoldDB" id="A0A1J4JGB3"/>
<dbReference type="InterPro" id="IPR011009">
    <property type="entry name" value="Kinase-like_dom_sf"/>
</dbReference>
<keyword evidence="1 3" id="KW-0547">Nucleotide-binding</keyword>
<dbReference type="GO" id="GO:0004674">
    <property type="term" value="F:protein serine/threonine kinase activity"/>
    <property type="evidence" value="ECO:0007669"/>
    <property type="project" value="UniProtKB-KW"/>
</dbReference>
<dbReference type="PROSITE" id="PS50011">
    <property type="entry name" value="PROTEIN_KINASE_DOM"/>
    <property type="match status" value="1"/>
</dbReference>
<dbReference type="VEuPathDB" id="TrichDB:TRFO_37317"/>
<organism evidence="6 7">
    <name type="scientific">Tritrichomonas foetus</name>
    <dbReference type="NCBI Taxonomy" id="1144522"/>
    <lineage>
        <taxon>Eukaryota</taxon>
        <taxon>Metamonada</taxon>
        <taxon>Parabasalia</taxon>
        <taxon>Tritrichomonadida</taxon>
        <taxon>Tritrichomonadidae</taxon>
        <taxon>Tritrichomonas</taxon>
    </lineage>
</organism>
<evidence type="ECO:0000313" key="6">
    <source>
        <dbReference type="EMBL" id="OHS96493.1"/>
    </source>
</evidence>
<reference evidence="6" key="1">
    <citation type="submission" date="2016-10" db="EMBL/GenBank/DDBJ databases">
        <authorList>
            <person name="Benchimol M."/>
            <person name="Almeida L.G."/>
            <person name="Vasconcelos A.T."/>
            <person name="Perreira-Neves A."/>
            <person name="Rosa I.A."/>
            <person name="Tasca T."/>
            <person name="Bogo M.R."/>
            <person name="de Souza W."/>
        </authorList>
    </citation>
    <scope>NUCLEOTIDE SEQUENCE [LARGE SCALE GENOMIC DNA]</scope>
    <source>
        <strain evidence="6">K</strain>
    </source>
</reference>
<dbReference type="PANTHER" id="PTHR24362:SF309">
    <property type="entry name" value="PROTEIN KINASE DOMAIN-CONTAINING PROTEIN"/>
    <property type="match status" value="1"/>
</dbReference>
<evidence type="ECO:0000256" key="1">
    <source>
        <dbReference type="ARBA" id="ARBA00022741"/>
    </source>
</evidence>
<proteinExistence type="inferred from homology"/>